<sequence length="291" mass="32658">MRWIVRACLIKKQESTWISRTAQRLVGNVVSHSPFTSVRSAVLLGFLCAGANPSPAISARNLPREVAVPVGFEEAVAGNLSSSTEFLRVHVKKPEFPYSRAGELRRNTVFQELVSFEDVAVNFTWEEWQDLDEAQRIPYREVMLETYSSLVSLGHCITKPELIVKLEQGAEPWMGKEPLKQSPPDVQRVDVIIETSEESQDRHLGQDGITMNNSPTKEKVILGHVFHLSFNNISNLIVKNAGSVGVKSKELNVCQNTHLSSRTEGKHACDKPYQCNQCGKIFWLEVIPHHS</sequence>
<gene>
    <name evidence="2" type="primary">LOC109676326</name>
</gene>
<evidence type="ECO:0000313" key="2">
    <source>
        <dbReference type="RefSeq" id="XP_073914227.1"/>
    </source>
</evidence>
<reference evidence="2" key="1">
    <citation type="submission" date="2025-08" db="UniProtKB">
        <authorList>
            <consortium name="RefSeq"/>
        </authorList>
    </citation>
    <scope>IDENTIFICATION</scope>
</reference>
<evidence type="ECO:0000313" key="1">
    <source>
        <dbReference type="Proteomes" id="UP001732720"/>
    </source>
</evidence>
<dbReference type="Proteomes" id="UP001732720">
    <property type="component" value="Chromosome 2"/>
</dbReference>
<dbReference type="RefSeq" id="XP_073914227.1">
    <property type="nucleotide sequence ID" value="XM_074058126.1"/>
</dbReference>
<organism evidence="1 2">
    <name type="scientific">Castor canadensis</name>
    <name type="common">American beaver</name>
    <dbReference type="NCBI Taxonomy" id="51338"/>
    <lineage>
        <taxon>Eukaryota</taxon>
        <taxon>Metazoa</taxon>
        <taxon>Chordata</taxon>
        <taxon>Craniata</taxon>
        <taxon>Vertebrata</taxon>
        <taxon>Euteleostomi</taxon>
        <taxon>Mammalia</taxon>
        <taxon>Eutheria</taxon>
        <taxon>Euarchontoglires</taxon>
        <taxon>Glires</taxon>
        <taxon>Rodentia</taxon>
        <taxon>Castorimorpha</taxon>
        <taxon>Castoridae</taxon>
        <taxon>Castor</taxon>
    </lineage>
</organism>
<keyword evidence="1" id="KW-1185">Reference proteome</keyword>
<proteinExistence type="predicted"/>
<accession>A0AC58LAQ0</accession>
<name>A0AC58LAQ0_CASCN</name>
<protein>
    <submittedName>
        <fullName evidence="2">Zinc finger protein 717-like</fullName>
    </submittedName>
</protein>